<dbReference type="PATRIC" id="fig|1396.428.peg.6087"/>
<reference evidence="1 2" key="1">
    <citation type="submission" date="2015-04" db="EMBL/GenBank/DDBJ databases">
        <title>Draft Genome Sequences of Eight Spore-Forming Food Isolates of Bacillus cereus Genome sequencing.</title>
        <authorList>
            <person name="Krawcyk A.O."/>
            <person name="de Jong A."/>
            <person name="Eijlander R.T."/>
            <person name="Berendsen E.M."/>
            <person name="Holsappel S."/>
            <person name="Wells-Bennik M."/>
            <person name="Kuipers O.P."/>
        </authorList>
    </citation>
    <scope>NUCLEOTIDE SEQUENCE [LARGE SCALE GENOMIC DNA]</scope>
    <source>
        <strain evidence="1 2">B4077</strain>
    </source>
</reference>
<evidence type="ECO:0000313" key="1">
    <source>
        <dbReference type="EMBL" id="KLA26449.1"/>
    </source>
</evidence>
<accession>A0A0G8EQ89</accession>
<gene>
    <name evidence="1" type="ORF">B4077_2545</name>
</gene>
<name>A0A0G8EQ89_BACCE</name>
<dbReference type="RefSeq" id="WP_046955961.1">
    <property type="nucleotide sequence ID" value="NZ_LCYI01000042.1"/>
</dbReference>
<dbReference type="Proteomes" id="UP000035214">
    <property type="component" value="Unassembled WGS sequence"/>
</dbReference>
<sequence>MEVQYDMQGRMKYHPDYHPNHKKPYTTKELAYICKYYGFGKVKGIALSLGRTETTIRQLVNALRKNGTFEKYKAMRDE</sequence>
<dbReference type="AlphaFoldDB" id="A0A0G8EQ89"/>
<evidence type="ECO:0000313" key="2">
    <source>
        <dbReference type="Proteomes" id="UP000035214"/>
    </source>
</evidence>
<evidence type="ECO:0008006" key="3">
    <source>
        <dbReference type="Google" id="ProtNLM"/>
    </source>
</evidence>
<protein>
    <recommendedName>
        <fullName evidence="3">DNA-entry nuclease</fullName>
    </recommendedName>
</protein>
<dbReference type="EMBL" id="LCYI01000042">
    <property type="protein sequence ID" value="KLA26449.1"/>
    <property type="molecule type" value="Genomic_DNA"/>
</dbReference>
<organism evidence="1 2">
    <name type="scientific">Bacillus cereus</name>
    <dbReference type="NCBI Taxonomy" id="1396"/>
    <lineage>
        <taxon>Bacteria</taxon>
        <taxon>Bacillati</taxon>
        <taxon>Bacillota</taxon>
        <taxon>Bacilli</taxon>
        <taxon>Bacillales</taxon>
        <taxon>Bacillaceae</taxon>
        <taxon>Bacillus</taxon>
        <taxon>Bacillus cereus group</taxon>
    </lineage>
</organism>
<comment type="caution">
    <text evidence="1">The sequence shown here is derived from an EMBL/GenBank/DDBJ whole genome shotgun (WGS) entry which is preliminary data.</text>
</comment>
<proteinExistence type="predicted"/>